<comment type="subcellular location">
    <subcellularLocation>
        <location evidence="3">Cytoplasm</location>
    </subcellularLocation>
</comment>
<evidence type="ECO:0000256" key="5">
    <source>
        <dbReference type="PROSITE-ProRule" id="PRU00169"/>
    </source>
</evidence>
<dbReference type="PROSITE" id="PS50110">
    <property type="entry name" value="RESPONSE_REGULATORY"/>
    <property type="match status" value="1"/>
</dbReference>
<protein>
    <recommendedName>
        <fullName evidence="3">Protein-glutamate methylesterase/protein-glutamine glutaminase</fullName>
        <ecNumber evidence="3">3.1.1.61</ecNumber>
        <ecNumber evidence="3">3.5.1.44</ecNumber>
    </recommendedName>
</protein>
<evidence type="ECO:0000256" key="6">
    <source>
        <dbReference type="SAM" id="MobiDB-lite"/>
    </source>
</evidence>
<comment type="catalytic activity">
    <reaction evidence="3">
        <text>L-glutaminyl-[protein] + H2O = L-glutamyl-[protein] + NH4(+)</text>
        <dbReference type="Rhea" id="RHEA:16441"/>
        <dbReference type="Rhea" id="RHEA-COMP:10207"/>
        <dbReference type="Rhea" id="RHEA-COMP:10208"/>
        <dbReference type="ChEBI" id="CHEBI:15377"/>
        <dbReference type="ChEBI" id="CHEBI:28938"/>
        <dbReference type="ChEBI" id="CHEBI:29973"/>
        <dbReference type="ChEBI" id="CHEBI:30011"/>
        <dbReference type="EC" id="3.5.1.44"/>
    </reaction>
</comment>
<proteinExistence type="inferred from homology"/>
<feature type="modified residue" description="4-aspartylphosphate" evidence="3 5">
    <location>
        <position position="54"/>
    </location>
</feature>
<dbReference type="InterPro" id="IPR035909">
    <property type="entry name" value="CheB_C"/>
</dbReference>
<dbReference type="CDD" id="cd16432">
    <property type="entry name" value="CheB_Rec"/>
    <property type="match status" value="1"/>
</dbReference>
<feature type="domain" description="Response regulatory" evidence="7">
    <location>
        <begin position="3"/>
        <end position="121"/>
    </location>
</feature>
<dbReference type="EMBL" id="DRND01000408">
    <property type="protein sequence ID" value="HFC47247.1"/>
    <property type="molecule type" value="Genomic_DNA"/>
</dbReference>
<evidence type="ECO:0000256" key="3">
    <source>
        <dbReference type="HAMAP-Rule" id="MF_00099"/>
    </source>
</evidence>
<dbReference type="PANTHER" id="PTHR42872">
    <property type="entry name" value="PROTEIN-GLUTAMATE METHYLESTERASE/PROTEIN-GLUTAMINE GLUTAMINASE"/>
    <property type="match status" value="1"/>
</dbReference>
<dbReference type="InterPro" id="IPR001789">
    <property type="entry name" value="Sig_transdc_resp-reg_receiver"/>
</dbReference>
<keyword evidence="3" id="KW-0963">Cytoplasm</keyword>
<dbReference type="SUPFAM" id="SSF52738">
    <property type="entry name" value="Methylesterase CheB, C-terminal domain"/>
    <property type="match status" value="1"/>
</dbReference>
<dbReference type="CDD" id="cd17541">
    <property type="entry name" value="REC_CheB-like"/>
    <property type="match status" value="1"/>
</dbReference>
<evidence type="ECO:0000313" key="9">
    <source>
        <dbReference type="EMBL" id="HFC47247.1"/>
    </source>
</evidence>
<feature type="active site" evidence="3 4">
    <location>
        <position position="310"/>
    </location>
</feature>
<dbReference type="PIRSF" id="PIRSF000876">
    <property type="entry name" value="RR_chemtxs_CheB"/>
    <property type="match status" value="1"/>
</dbReference>
<evidence type="ECO:0000256" key="1">
    <source>
        <dbReference type="ARBA" id="ARBA00022801"/>
    </source>
</evidence>
<dbReference type="GO" id="GO:0050568">
    <property type="term" value="F:protein-glutamine glutaminase activity"/>
    <property type="evidence" value="ECO:0007669"/>
    <property type="project" value="UniProtKB-UniRule"/>
</dbReference>
<evidence type="ECO:0000259" key="8">
    <source>
        <dbReference type="PROSITE" id="PS50122"/>
    </source>
</evidence>
<dbReference type="GO" id="GO:0000156">
    <property type="term" value="F:phosphorelay response regulator activity"/>
    <property type="evidence" value="ECO:0007669"/>
    <property type="project" value="InterPro"/>
</dbReference>
<feature type="domain" description="CheB-type methylesterase" evidence="8">
    <location>
        <begin position="175"/>
        <end position="367"/>
    </location>
</feature>
<keyword evidence="3 4" id="KW-0145">Chemotaxis</keyword>
<comment type="caution">
    <text evidence="9">The sequence shown here is derived from an EMBL/GenBank/DDBJ whole genome shotgun (WGS) entry which is preliminary data.</text>
</comment>
<evidence type="ECO:0000256" key="2">
    <source>
        <dbReference type="ARBA" id="ARBA00048267"/>
    </source>
</evidence>
<dbReference type="PROSITE" id="PS50122">
    <property type="entry name" value="CHEB"/>
    <property type="match status" value="1"/>
</dbReference>
<comment type="PTM">
    <text evidence="3">Phosphorylated by CheA. Phosphorylation of the N-terminal regulatory domain activates the methylesterase activity.</text>
</comment>
<dbReference type="GO" id="GO:0008984">
    <property type="term" value="F:protein-glutamate methylesterase activity"/>
    <property type="evidence" value="ECO:0007669"/>
    <property type="project" value="UniProtKB-UniRule"/>
</dbReference>
<comment type="catalytic activity">
    <reaction evidence="2 3">
        <text>[protein]-L-glutamate 5-O-methyl ester + H2O = L-glutamyl-[protein] + methanol + H(+)</text>
        <dbReference type="Rhea" id="RHEA:23236"/>
        <dbReference type="Rhea" id="RHEA-COMP:10208"/>
        <dbReference type="Rhea" id="RHEA-COMP:10311"/>
        <dbReference type="ChEBI" id="CHEBI:15377"/>
        <dbReference type="ChEBI" id="CHEBI:15378"/>
        <dbReference type="ChEBI" id="CHEBI:17790"/>
        <dbReference type="ChEBI" id="CHEBI:29973"/>
        <dbReference type="ChEBI" id="CHEBI:82795"/>
        <dbReference type="EC" id="3.1.1.61"/>
    </reaction>
</comment>
<dbReference type="NCBIfam" id="NF001965">
    <property type="entry name" value="PRK00742.1"/>
    <property type="match status" value="1"/>
</dbReference>
<keyword evidence="1 3" id="KW-0378">Hydrolase</keyword>
<dbReference type="Gene3D" id="3.40.50.2300">
    <property type="match status" value="1"/>
</dbReference>
<feature type="active site" evidence="3 4">
    <location>
        <position position="214"/>
    </location>
</feature>
<name>A0A7V2WT43_9BACT</name>
<sequence>MIKVLIVDDSIIFRRVLQDTLKKNPHIKVVGTAENGEEAIKLIRALRPDVVILDVEMPKMNGLETLEEMKRLKLSPAVIMFSTLTAQGAKVTIEALSKGAFDFVQKPTGTKAFQESQKKIEQELVPKILACAESMKRPAFRRVLRPTAPPPQKRPGPPTRVSKAPTVRPRVTTRMAFRPEAVAIGVSTGGPNALNEVIPRFPANFRLPVFLVQHMPPVFTKQLADRLNSKSKLTVKEAEDGELVRPATVYVAPGDFHMLVKKNDRGHMIRLTQDPPVNSCRPAVDPLFESLADAYKGRVVAVVMTGMGHDGRDGAKVLKEKGAYIIAQDQETSVVYGMPKFVAEAGIADKICPLDAITPTILEVCRL</sequence>
<dbReference type="SMART" id="SM00448">
    <property type="entry name" value="REC"/>
    <property type="match status" value="1"/>
</dbReference>
<keyword evidence="3 5" id="KW-0597">Phosphoprotein</keyword>
<reference evidence="9" key="1">
    <citation type="journal article" date="2020" name="mSystems">
        <title>Genome- and Community-Level Interaction Insights into Carbon Utilization and Element Cycling Functions of Hydrothermarchaeota in Hydrothermal Sediment.</title>
        <authorList>
            <person name="Zhou Z."/>
            <person name="Liu Y."/>
            <person name="Xu W."/>
            <person name="Pan J."/>
            <person name="Luo Z.H."/>
            <person name="Li M."/>
        </authorList>
    </citation>
    <scope>NUCLEOTIDE SEQUENCE [LARGE SCALE GENOMIC DNA]</scope>
    <source>
        <strain evidence="9">HyVt-503</strain>
    </source>
</reference>
<accession>A0A7V2WT43</accession>
<dbReference type="Proteomes" id="UP000885797">
    <property type="component" value="Unassembled WGS sequence"/>
</dbReference>
<gene>
    <name evidence="3" type="primary">cheB</name>
    <name evidence="9" type="ORF">ENJ63_05120</name>
</gene>
<dbReference type="AlphaFoldDB" id="A0A7V2WT43"/>
<dbReference type="EC" id="3.5.1.44" evidence="3"/>
<feature type="region of interest" description="Disordered" evidence="6">
    <location>
        <begin position="144"/>
        <end position="167"/>
    </location>
</feature>
<dbReference type="EC" id="3.1.1.61" evidence="3"/>
<comment type="similarity">
    <text evidence="3">Belongs to the CheB family.</text>
</comment>
<comment type="function">
    <text evidence="3">Involved in chemotaxis. Part of a chemotaxis signal transduction system that modulates chemotaxis in response to various stimuli. Catalyzes the demethylation of specific methylglutamate residues introduced into the chemoreceptors (methyl-accepting chemotaxis proteins or MCP) by CheR. Also mediates the irreversible deamidation of specific glutamine residues to glutamic acid.</text>
</comment>
<comment type="domain">
    <text evidence="3">Contains a C-terminal catalytic domain, and an N-terminal region which modulates catalytic activity.</text>
</comment>
<dbReference type="InterPro" id="IPR008248">
    <property type="entry name" value="CheB-like"/>
</dbReference>
<dbReference type="Pfam" id="PF00072">
    <property type="entry name" value="Response_reg"/>
    <property type="match status" value="1"/>
</dbReference>
<dbReference type="GO" id="GO:0006935">
    <property type="term" value="P:chemotaxis"/>
    <property type="evidence" value="ECO:0007669"/>
    <property type="project" value="UniProtKB-UniRule"/>
</dbReference>
<dbReference type="GO" id="GO:0005737">
    <property type="term" value="C:cytoplasm"/>
    <property type="evidence" value="ECO:0007669"/>
    <property type="project" value="UniProtKB-SubCell"/>
</dbReference>
<dbReference type="SUPFAM" id="SSF52172">
    <property type="entry name" value="CheY-like"/>
    <property type="match status" value="1"/>
</dbReference>
<evidence type="ECO:0000256" key="4">
    <source>
        <dbReference type="PROSITE-ProRule" id="PRU00050"/>
    </source>
</evidence>
<dbReference type="InterPro" id="IPR011006">
    <property type="entry name" value="CheY-like_superfamily"/>
</dbReference>
<organism evidence="9">
    <name type="scientific">Dissulfuribacter thermophilus</name>
    <dbReference type="NCBI Taxonomy" id="1156395"/>
    <lineage>
        <taxon>Bacteria</taxon>
        <taxon>Pseudomonadati</taxon>
        <taxon>Thermodesulfobacteriota</taxon>
        <taxon>Dissulfuribacteria</taxon>
        <taxon>Dissulfuribacterales</taxon>
        <taxon>Dissulfuribacteraceae</taxon>
        <taxon>Dissulfuribacter</taxon>
    </lineage>
</organism>
<evidence type="ECO:0000259" key="7">
    <source>
        <dbReference type="PROSITE" id="PS50110"/>
    </source>
</evidence>
<feature type="compositionally biased region" description="Pro residues" evidence="6">
    <location>
        <begin position="147"/>
        <end position="158"/>
    </location>
</feature>
<dbReference type="Pfam" id="PF01339">
    <property type="entry name" value="CheB_methylest"/>
    <property type="match status" value="1"/>
</dbReference>
<dbReference type="Gene3D" id="3.40.50.180">
    <property type="entry name" value="Methylesterase CheB, C-terminal domain"/>
    <property type="match status" value="1"/>
</dbReference>
<dbReference type="HAMAP" id="MF_00099">
    <property type="entry name" value="CheB_chemtxs"/>
    <property type="match status" value="1"/>
</dbReference>
<feature type="active site" evidence="3 4">
    <location>
        <position position="187"/>
    </location>
</feature>
<dbReference type="InterPro" id="IPR000673">
    <property type="entry name" value="Sig_transdc_resp-reg_Me-estase"/>
</dbReference>
<dbReference type="PANTHER" id="PTHR42872:SF3">
    <property type="entry name" value="PROTEIN-GLUTAMATE METHYLESTERASE_PROTEIN-GLUTAMINE GLUTAMINASE 1"/>
    <property type="match status" value="1"/>
</dbReference>